<dbReference type="RefSeq" id="WP_181536379.1">
    <property type="nucleotide sequence ID" value="NZ_JACDUU010000001.1"/>
</dbReference>
<dbReference type="AlphaFoldDB" id="A0A7W0BUJ8"/>
<accession>A0A7W0BUJ8</accession>
<proteinExistence type="predicted"/>
<evidence type="ECO:0000313" key="2">
    <source>
        <dbReference type="Proteomes" id="UP000580891"/>
    </source>
</evidence>
<evidence type="ECO:0000313" key="1">
    <source>
        <dbReference type="EMBL" id="MBA2870550.1"/>
    </source>
</evidence>
<comment type="caution">
    <text evidence="1">The sequence shown here is derived from an EMBL/GenBank/DDBJ whole genome shotgun (WGS) entry which is preliminary data.</text>
</comment>
<gene>
    <name evidence="1" type="ORF">HNQ85_000808</name>
</gene>
<keyword evidence="2" id="KW-1185">Reference proteome</keyword>
<protein>
    <submittedName>
        <fullName evidence="1">Uncharacterized protein</fullName>
    </submittedName>
</protein>
<dbReference type="Proteomes" id="UP000580891">
    <property type="component" value="Unassembled WGS sequence"/>
</dbReference>
<reference evidence="1 2" key="1">
    <citation type="submission" date="2020-07" db="EMBL/GenBank/DDBJ databases">
        <title>Genomic Encyclopedia of Type Strains, Phase IV (KMG-IV): sequencing the most valuable type-strain genomes for metagenomic binning, comparative biology and taxonomic classification.</title>
        <authorList>
            <person name="Goeker M."/>
        </authorList>
    </citation>
    <scope>NUCLEOTIDE SEQUENCE [LARGE SCALE GENOMIC DNA]</scope>
    <source>
        <strain evidence="1 2">DSM 25220</strain>
    </source>
</reference>
<name>A0A7W0BUJ8_9BACL</name>
<dbReference type="EMBL" id="JACDUU010000001">
    <property type="protein sequence ID" value="MBA2870550.1"/>
    <property type="molecule type" value="Genomic_DNA"/>
</dbReference>
<sequence>MGYSFWIRLDSKNDVGRVMGFTGSILYEEYFLDILEQYEITELNLVTVEINGKTYPSSKLDSIFAKLEN</sequence>
<organism evidence="1 2">
    <name type="scientific">[Anoxybacillus] calidus</name>
    <dbReference type="NCBI Taxonomy" id="575178"/>
    <lineage>
        <taxon>Bacteria</taxon>
        <taxon>Bacillati</taxon>
        <taxon>Bacillota</taxon>
        <taxon>Bacilli</taxon>
        <taxon>Bacillales</taxon>
        <taxon>Anoxybacillaceae</taxon>
        <taxon>Paranoxybacillus</taxon>
    </lineage>
</organism>